<keyword evidence="2" id="KW-1185">Reference proteome</keyword>
<evidence type="ECO:0000313" key="1">
    <source>
        <dbReference type="EMBL" id="MEX3936197.1"/>
    </source>
</evidence>
<name>A0ACC6U9G9_9BURK</name>
<gene>
    <name evidence="1" type="ORF">AB4Y32_31175</name>
</gene>
<dbReference type="EMBL" id="JBFRCH010000028">
    <property type="protein sequence ID" value="MEX3936197.1"/>
    <property type="molecule type" value="Genomic_DNA"/>
</dbReference>
<evidence type="ECO:0000313" key="2">
    <source>
        <dbReference type="Proteomes" id="UP001558850"/>
    </source>
</evidence>
<comment type="caution">
    <text evidence="1">The sequence shown here is derived from an EMBL/GenBank/DDBJ whole genome shotgun (WGS) entry which is preliminary data.</text>
</comment>
<accession>A0ACC6U9G9</accession>
<organism evidence="1 2">
    <name type="scientific">Paraburkholderia phymatum</name>
    <dbReference type="NCBI Taxonomy" id="148447"/>
    <lineage>
        <taxon>Bacteria</taxon>
        <taxon>Pseudomonadati</taxon>
        <taxon>Pseudomonadota</taxon>
        <taxon>Betaproteobacteria</taxon>
        <taxon>Burkholderiales</taxon>
        <taxon>Burkholderiaceae</taxon>
        <taxon>Paraburkholderia</taxon>
    </lineage>
</organism>
<sequence length="441" mass="47372">MTHIDEAATMRKVYGRLMPLLFAMMFFNYLDRINIGFAALDMNSDMGFSPAVFGFAGSIFFVGYMLLEVPSNLLLHRVGARRWIARILLTWGAVAAATAFVFNDTSFYVLRFLLGVMEAGFLPGVAVYLTKWFPERYRARAVGGYIIAGSFSAVLGGPISTTLMTYADGVLGLHGWQWMFILEGVPAMLLGLLTLRIMTERPADAPWLSDDEKHWLESTLAAEREALGGHTHVSLLRVAGDIRVWSLAGLFGCALVGIYGLFLWLPQIVKSLGHLNNIEVGFLSAAPPLLGVLGTFLISRSSDRSGDRKKHLAFVYGASAIAIAGSAYAPNPLLAYALLCITGLFIYAGNPLFWSLASSFRTGAAGAATIALINTIAQFGGLVGPWSIGLVRRATGNFSLALLTIAAFLVIATIIALVMRVTPPDEDSSSALARGDAATGS</sequence>
<reference evidence="1" key="1">
    <citation type="submission" date="2024-07" db="EMBL/GenBank/DDBJ databases">
        <title>A survey of Mimosa microsymbionts across Brazilian biomes reveals a high diversity of Paraburkholderia nodulating endemic species, but also that Cupriavidus is common as a symbiont of widespread species.</title>
        <authorList>
            <person name="Rouws L."/>
            <person name="Barauna A."/>
            <person name="Beukes C."/>
            <person name="Rouws J.R.C."/>
            <person name="De Faria S.M."/>
            <person name="Gross E."/>
            <person name="Bueno Dos Reis Junior F."/>
            <person name="Simon M.F."/>
            <person name="Maluk M."/>
            <person name="Odee D.W."/>
            <person name="Kenicer G."/>
            <person name="Young J.P.W."/>
            <person name="Reis V.M."/>
            <person name="Zilli J."/>
            <person name="James E.K."/>
        </authorList>
    </citation>
    <scope>NUCLEOTIDE SEQUENCE</scope>
    <source>
        <strain evidence="1">EG181B</strain>
    </source>
</reference>
<dbReference type="Proteomes" id="UP001558850">
    <property type="component" value="Unassembled WGS sequence"/>
</dbReference>
<protein>
    <submittedName>
        <fullName evidence="1">MFS transporter</fullName>
    </submittedName>
</protein>
<proteinExistence type="predicted"/>